<name>A0AAD6C0B5_9EURO</name>
<dbReference type="EMBL" id="JAPVEA010000008">
    <property type="protein sequence ID" value="KAJ5439011.1"/>
    <property type="molecule type" value="Genomic_DNA"/>
</dbReference>
<reference evidence="1" key="2">
    <citation type="journal article" date="2023" name="IMA Fungus">
        <title>Comparative genomic study of the Penicillium genus elucidates a diverse pangenome and 15 lateral gene transfer events.</title>
        <authorList>
            <person name="Petersen C."/>
            <person name="Sorensen T."/>
            <person name="Nielsen M.R."/>
            <person name="Sondergaard T.E."/>
            <person name="Sorensen J.L."/>
            <person name="Fitzpatrick D.A."/>
            <person name="Frisvad J.C."/>
            <person name="Nielsen K.L."/>
        </authorList>
    </citation>
    <scope>NUCLEOTIDE SEQUENCE</scope>
    <source>
        <strain evidence="1">IBT 16125</strain>
    </source>
</reference>
<evidence type="ECO:0000313" key="2">
    <source>
        <dbReference type="Proteomes" id="UP001213681"/>
    </source>
</evidence>
<dbReference type="GeneID" id="81603634"/>
<keyword evidence="2" id="KW-1185">Reference proteome</keyword>
<accession>A0AAD6C0B5</accession>
<protein>
    <submittedName>
        <fullName evidence="1">Uncharacterized protein</fullName>
    </submittedName>
</protein>
<dbReference type="AlphaFoldDB" id="A0AAD6C0B5"/>
<comment type="caution">
    <text evidence="1">The sequence shown here is derived from an EMBL/GenBank/DDBJ whole genome shotgun (WGS) entry which is preliminary data.</text>
</comment>
<proteinExistence type="predicted"/>
<sequence length="100" mass="11102">MSEEDLKTVFEIIDTSTSRMTAGLQSTSPSKLAKSDLAARSSFHSRESLSITGKCVANIHDEFPGPRRGTGVGMQGPGMKWMDGIHERLTLTRERREYDD</sequence>
<dbReference type="RefSeq" id="XP_056762240.1">
    <property type="nucleotide sequence ID" value="XM_056913391.1"/>
</dbReference>
<reference evidence="1" key="1">
    <citation type="submission" date="2022-12" db="EMBL/GenBank/DDBJ databases">
        <authorList>
            <person name="Petersen C."/>
        </authorList>
    </citation>
    <scope>NUCLEOTIDE SEQUENCE</scope>
    <source>
        <strain evidence="1">IBT 16125</strain>
    </source>
</reference>
<evidence type="ECO:0000313" key="1">
    <source>
        <dbReference type="EMBL" id="KAJ5439011.1"/>
    </source>
</evidence>
<gene>
    <name evidence="1" type="ORF">N7458_010009</name>
</gene>
<organism evidence="1 2">
    <name type="scientific">Penicillium daleae</name>
    <dbReference type="NCBI Taxonomy" id="63821"/>
    <lineage>
        <taxon>Eukaryota</taxon>
        <taxon>Fungi</taxon>
        <taxon>Dikarya</taxon>
        <taxon>Ascomycota</taxon>
        <taxon>Pezizomycotina</taxon>
        <taxon>Eurotiomycetes</taxon>
        <taxon>Eurotiomycetidae</taxon>
        <taxon>Eurotiales</taxon>
        <taxon>Aspergillaceae</taxon>
        <taxon>Penicillium</taxon>
    </lineage>
</organism>
<dbReference type="Proteomes" id="UP001213681">
    <property type="component" value="Unassembled WGS sequence"/>
</dbReference>